<dbReference type="Proteomes" id="UP000240841">
    <property type="component" value="Segment"/>
</dbReference>
<organism evidence="1 2">
    <name type="scientific">Shigella phage Sf20</name>
    <dbReference type="NCBI Taxonomy" id="2024307"/>
    <lineage>
        <taxon>Viruses</taxon>
        <taxon>Duplodnaviria</taxon>
        <taxon>Heunggongvirae</taxon>
        <taxon>Uroviricota</taxon>
        <taxon>Caudoviricetes</taxon>
        <taxon>Pantevenvirales</taxon>
        <taxon>Straboviridae</taxon>
        <taxon>Krischvirus</taxon>
        <taxon>Krischvirus RB49</taxon>
    </lineage>
</organism>
<accession>A0A2K9VNL5</accession>
<protein>
    <submittedName>
        <fullName evidence="1">Uncharacterized protein</fullName>
    </submittedName>
</protein>
<gene>
    <name evidence="1" type="ORF">Sf20_gp136</name>
</gene>
<reference evidence="1 2" key="1">
    <citation type="submission" date="2017-06" db="EMBL/GenBank/DDBJ databases">
        <title>The isolation and characterization of 16 novel Shigella-infecting phages from the environment.</title>
        <authorList>
            <person name="Doore S.M."/>
            <person name="Schrad J.R."/>
            <person name="Dover J.A."/>
            <person name="Parent K.N."/>
        </authorList>
    </citation>
    <scope>NUCLEOTIDE SEQUENCE [LARGE SCALE GENOMIC DNA]</scope>
</reference>
<dbReference type="EMBL" id="MF327006">
    <property type="protein sequence ID" value="AUV63955.1"/>
    <property type="molecule type" value="Genomic_DNA"/>
</dbReference>
<proteinExistence type="predicted"/>
<evidence type="ECO:0000313" key="2">
    <source>
        <dbReference type="Proteomes" id="UP000240841"/>
    </source>
</evidence>
<sequence length="67" mass="7865">MKEYPEGGYVAFVYNNKKIVPMVFETMEEANRITIESLNKLAEITNTPEHRATIDYLMKEFLEGKYD</sequence>
<evidence type="ECO:0000313" key="1">
    <source>
        <dbReference type="EMBL" id="AUV63955.1"/>
    </source>
</evidence>
<name>A0A2K9VNL5_9CAUD</name>